<dbReference type="STRING" id="1486262.TM49_01210"/>
<dbReference type="Pfam" id="PF00005">
    <property type="entry name" value="ABC_tran"/>
    <property type="match status" value="1"/>
</dbReference>
<dbReference type="KEGG" id="mey:TM49_01210"/>
<dbReference type="SMART" id="SM00382">
    <property type="entry name" value="AAA"/>
    <property type="match status" value="1"/>
</dbReference>
<evidence type="ECO:0000256" key="6">
    <source>
        <dbReference type="ARBA" id="ARBA00037066"/>
    </source>
</evidence>
<evidence type="ECO:0000313" key="9">
    <source>
        <dbReference type="Proteomes" id="UP000032611"/>
    </source>
</evidence>
<evidence type="ECO:0000256" key="4">
    <source>
        <dbReference type="ARBA" id="ARBA00022840"/>
    </source>
</evidence>
<dbReference type="PANTHER" id="PTHR42794">
    <property type="entry name" value="HEMIN IMPORT ATP-BINDING PROTEIN HMUV"/>
    <property type="match status" value="1"/>
</dbReference>
<dbReference type="Proteomes" id="UP000032611">
    <property type="component" value="Chromosome"/>
</dbReference>
<evidence type="ECO:0000313" key="8">
    <source>
        <dbReference type="EMBL" id="AJY44611.1"/>
    </source>
</evidence>
<keyword evidence="9" id="KW-1185">Reference proteome</keyword>
<dbReference type="PATRIC" id="fig|1486262.3.peg.249"/>
<evidence type="ECO:0000256" key="1">
    <source>
        <dbReference type="ARBA" id="ARBA00005417"/>
    </source>
</evidence>
<dbReference type="AlphaFoldDB" id="A0A0D5LKD5"/>
<dbReference type="HOGENOM" id="CLU_000604_1_11_5"/>
<dbReference type="InterPro" id="IPR027417">
    <property type="entry name" value="P-loop_NTPase"/>
</dbReference>
<dbReference type="OrthoDB" id="9810077at2"/>
<sequence>MITTRDISVTLSGRSVLHGVSLQAPAGRLTAICGPNGCGKTTTLKTIAGDITPQSGAVTINTREIASLAPWQLAELRGVLPQASNLAFPFTVTEVLRMGLSGRGHRAADKDRAVIAAALAAVDLKGFEGRFYQELSGGEQQRVQLARVLCQIERPVEDGTPRWLLLDEPVASLDIRHQLAIMRLARGFAEAGGGVIAVMHDLNLTALYADHVVLMKEGRIAAAGAPRDVLTDDNLYAVFRARLSVNQIPRDDTPFVLPHSAASE</sequence>
<keyword evidence="2" id="KW-0813">Transport</keyword>
<dbReference type="InterPro" id="IPR017871">
    <property type="entry name" value="ABC_transporter-like_CS"/>
</dbReference>
<dbReference type="PANTHER" id="PTHR42794:SF1">
    <property type="entry name" value="HEMIN IMPORT ATP-BINDING PROTEIN HMUV"/>
    <property type="match status" value="1"/>
</dbReference>
<dbReference type="GO" id="GO:0005524">
    <property type="term" value="F:ATP binding"/>
    <property type="evidence" value="ECO:0007669"/>
    <property type="project" value="UniProtKB-KW"/>
</dbReference>
<evidence type="ECO:0000259" key="7">
    <source>
        <dbReference type="PROSITE" id="PS50893"/>
    </source>
</evidence>
<dbReference type="NCBIfam" id="NF010068">
    <property type="entry name" value="PRK13548.1"/>
    <property type="match status" value="1"/>
</dbReference>
<dbReference type="PROSITE" id="PS50893">
    <property type="entry name" value="ABC_TRANSPORTER_2"/>
    <property type="match status" value="1"/>
</dbReference>
<keyword evidence="4" id="KW-0067">ATP-binding</keyword>
<name>A0A0D5LKD5_MAREN</name>
<evidence type="ECO:0000256" key="2">
    <source>
        <dbReference type="ARBA" id="ARBA00022448"/>
    </source>
</evidence>
<dbReference type="InterPro" id="IPR003439">
    <property type="entry name" value="ABC_transporter-like_ATP-bd"/>
</dbReference>
<accession>A0A0D5LKD5</accession>
<keyword evidence="5" id="KW-1278">Translocase</keyword>
<dbReference type="EMBL" id="CP010803">
    <property type="protein sequence ID" value="AJY44611.1"/>
    <property type="molecule type" value="Genomic_DNA"/>
</dbReference>
<proteinExistence type="inferred from homology"/>
<comment type="function">
    <text evidence="6">Part of the ABC transporter complex HmuTUV involved in hemin import. Responsible for energy coupling to the transport system.</text>
</comment>
<dbReference type="GO" id="GO:0016887">
    <property type="term" value="F:ATP hydrolysis activity"/>
    <property type="evidence" value="ECO:0007669"/>
    <property type="project" value="InterPro"/>
</dbReference>
<dbReference type="SUPFAM" id="SSF52540">
    <property type="entry name" value="P-loop containing nucleoside triphosphate hydrolases"/>
    <property type="match status" value="1"/>
</dbReference>
<evidence type="ECO:0000256" key="5">
    <source>
        <dbReference type="ARBA" id="ARBA00022967"/>
    </source>
</evidence>
<dbReference type="CDD" id="cd03214">
    <property type="entry name" value="ABC_Iron-Siderophores_B12_Hemin"/>
    <property type="match status" value="1"/>
</dbReference>
<evidence type="ECO:0000256" key="3">
    <source>
        <dbReference type="ARBA" id="ARBA00022741"/>
    </source>
</evidence>
<dbReference type="InterPro" id="IPR003593">
    <property type="entry name" value="AAA+_ATPase"/>
</dbReference>
<protein>
    <submittedName>
        <fullName evidence="8">Iron ABC transporter</fullName>
    </submittedName>
</protein>
<dbReference type="PROSITE" id="PS00211">
    <property type="entry name" value="ABC_TRANSPORTER_1"/>
    <property type="match status" value="1"/>
</dbReference>
<reference evidence="8 9" key="1">
    <citation type="journal article" date="2015" name="Genome Announc.">
        <title>Complete genome sequence of Martelella endophytica YC6887, which has antifungal activity associated with a halophyte.</title>
        <authorList>
            <person name="Khan A."/>
            <person name="Khan H."/>
            <person name="Chung E.J."/>
            <person name="Hossain M.T."/>
            <person name="Chung Y.R."/>
        </authorList>
    </citation>
    <scope>NUCLEOTIDE SEQUENCE [LARGE SCALE GENOMIC DNA]</scope>
    <source>
        <strain evidence="8">YC6887</strain>
    </source>
</reference>
<dbReference type="RefSeq" id="WP_045679189.1">
    <property type="nucleotide sequence ID" value="NZ_CP010803.1"/>
</dbReference>
<organism evidence="8 9">
    <name type="scientific">Martelella endophytica</name>
    <dbReference type="NCBI Taxonomy" id="1486262"/>
    <lineage>
        <taxon>Bacteria</taxon>
        <taxon>Pseudomonadati</taxon>
        <taxon>Pseudomonadota</taxon>
        <taxon>Alphaproteobacteria</taxon>
        <taxon>Hyphomicrobiales</taxon>
        <taxon>Aurantimonadaceae</taxon>
        <taxon>Martelella</taxon>
    </lineage>
</organism>
<comment type="similarity">
    <text evidence="1">Belongs to the ABC transporter superfamily.</text>
</comment>
<gene>
    <name evidence="8" type="ORF">TM49_01210</name>
</gene>
<dbReference type="Gene3D" id="3.40.50.300">
    <property type="entry name" value="P-loop containing nucleotide triphosphate hydrolases"/>
    <property type="match status" value="1"/>
</dbReference>
<keyword evidence="3" id="KW-0547">Nucleotide-binding</keyword>
<feature type="domain" description="ABC transporter" evidence="7">
    <location>
        <begin position="2"/>
        <end position="242"/>
    </location>
</feature>